<dbReference type="SUPFAM" id="SSF51905">
    <property type="entry name" value="FAD/NAD(P)-binding domain"/>
    <property type="match status" value="1"/>
</dbReference>
<keyword evidence="2" id="KW-0274">FAD</keyword>
<dbReference type="PRINTS" id="PR00420">
    <property type="entry name" value="RNGMNOXGNASE"/>
</dbReference>
<dbReference type="AlphaFoldDB" id="A0A6A6U1X0"/>
<feature type="signal peptide" evidence="4">
    <location>
        <begin position="1"/>
        <end position="18"/>
    </location>
</feature>
<dbReference type="InterPro" id="IPR036188">
    <property type="entry name" value="FAD/NAD-bd_sf"/>
</dbReference>
<name>A0A6A6U1X0_9PEZI</name>
<protein>
    <submittedName>
        <fullName evidence="6">Oxidoreductase</fullName>
    </submittedName>
</protein>
<organism evidence="6 7">
    <name type="scientific">Microthyrium microscopicum</name>
    <dbReference type="NCBI Taxonomy" id="703497"/>
    <lineage>
        <taxon>Eukaryota</taxon>
        <taxon>Fungi</taxon>
        <taxon>Dikarya</taxon>
        <taxon>Ascomycota</taxon>
        <taxon>Pezizomycotina</taxon>
        <taxon>Dothideomycetes</taxon>
        <taxon>Dothideomycetes incertae sedis</taxon>
        <taxon>Microthyriales</taxon>
        <taxon>Microthyriaceae</taxon>
        <taxon>Microthyrium</taxon>
    </lineage>
</organism>
<feature type="chain" id="PRO_5025583220" evidence="4">
    <location>
        <begin position="19"/>
        <end position="431"/>
    </location>
</feature>
<evidence type="ECO:0000313" key="6">
    <source>
        <dbReference type="EMBL" id="KAF2666295.1"/>
    </source>
</evidence>
<proteinExistence type="predicted"/>
<sequence length="431" mass="47450">MPQSILIIGNSIAGPTLATFLLLSSLPASEKPHITILERAPNIRVHGQNIDIRGAGLTLLQKLGLEAVVRASTTGEAGVRIVDDQDRTWAAFPAGPGGSGPTSDVEILRGRLAEILYERSRTVSEEVKGEGGHGIEYLWGDFLTDIEQNGEMVDVVFAKSGAKRSFDLVVGADGLQSRTRRLVWGDYGESERVRKLGMYGAFFSMPVGKTDSMWRRWYHAAGRRWIMIRPDEQRGLTTVFMATISDDKRWAEAALKSRAGLDGQKALMKECFQDAGWESERVLKEMESTEDFYYDMIAQVKMDKWSKGRVVLLGDSAFCASPISGMGTTLAMTGAYNLAGALTQHPDDPEAAFSQYEKAQRPIVNSAQKLAPGFPHLITPQTPWGVWILHAIMWIIYRSRLIDLLSKIAGPPAGLAPINDYGFKQLSDISS</sequence>
<dbReference type="OrthoDB" id="655030at2759"/>
<evidence type="ECO:0000256" key="3">
    <source>
        <dbReference type="ARBA" id="ARBA00023002"/>
    </source>
</evidence>
<evidence type="ECO:0000313" key="7">
    <source>
        <dbReference type="Proteomes" id="UP000799302"/>
    </source>
</evidence>
<dbReference type="InterPro" id="IPR002938">
    <property type="entry name" value="FAD-bd"/>
</dbReference>
<dbReference type="GO" id="GO:0071949">
    <property type="term" value="F:FAD binding"/>
    <property type="evidence" value="ECO:0007669"/>
    <property type="project" value="InterPro"/>
</dbReference>
<keyword evidence="7" id="KW-1185">Reference proteome</keyword>
<evidence type="ECO:0000256" key="2">
    <source>
        <dbReference type="ARBA" id="ARBA00022827"/>
    </source>
</evidence>
<evidence type="ECO:0000256" key="4">
    <source>
        <dbReference type="SAM" id="SignalP"/>
    </source>
</evidence>
<keyword evidence="4" id="KW-0732">Signal</keyword>
<dbReference type="Gene3D" id="3.30.9.10">
    <property type="entry name" value="D-Amino Acid Oxidase, subunit A, domain 2"/>
    <property type="match status" value="1"/>
</dbReference>
<evidence type="ECO:0000256" key="1">
    <source>
        <dbReference type="ARBA" id="ARBA00022630"/>
    </source>
</evidence>
<accession>A0A6A6U1X0</accession>
<dbReference type="PANTHER" id="PTHR46865:SF2">
    <property type="entry name" value="MONOOXYGENASE"/>
    <property type="match status" value="1"/>
</dbReference>
<feature type="domain" description="FAD-binding" evidence="5">
    <location>
        <begin position="5"/>
        <end position="366"/>
    </location>
</feature>
<keyword evidence="3" id="KW-0560">Oxidoreductase</keyword>
<dbReference type="GO" id="GO:0016491">
    <property type="term" value="F:oxidoreductase activity"/>
    <property type="evidence" value="ECO:0007669"/>
    <property type="project" value="UniProtKB-KW"/>
</dbReference>
<dbReference type="Pfam" id="PF01494">
    <property type="entry name" value="FAD_binding_3"/>
    <property type="match status" value="1"/>
</dbReference>
<keyword evidence="1" id="KW-0285">Flavoprotein</keyword>
<dbReference type="PANTHER" id="PTHR46865">
    <property type="entry name" value="OXIDOREDUCTASE-RELATED"/>
    <property type="match status" value="1"/>
</dbReference>
<dbReference type="Gene3D" id="3.50.50.60">
    <property type="entry name" value="FAD/NAD(P)-binding domain"/>
    <property type="match status" value="1"/>
</dbReference>
<evidence type="ECO:0000259" key="5">
    <source>
        <dbReference type="Pfam" id="PF01494"/>
    </source>
</evidence>
<reference evidence="6" key="1">
    <citation type="journal article" date="2020" name="Stud. Mycol.">
        <title>101 Dothideomycetes genomes: a test case for predicting lifestyles and emergence of pathogens.</title>
        <authorList>
            <person name="Haridas S."/>
            <person name="Albert R."/>
            <person name="Binder M."/>
            <person name="Bloem J."/>
            <person name="Labutti K."/>
            <person name="Salamov A."/>
            <person name="Andreopoulos B."/>
            <person name="Baker S."/>
            <person name="Barry K."/>
            <person name="Bills G."/>
            <person name="Bluhm B."/>
            <person name="Cannon C."/>
            <person name="Castanera R."/>
            <person name="Culley D."/>
            <person name="Daum C."/>
            <person name="Ezra D."/>
            <person name="Gonzalez J."/>
            <person name="Henrissat B."/>
            <person name="Kuo A."/>
            <person name="Liang C."/>
            <person name="Lipzen A."/>
            <person name="Lutzoni F."/>
            <person name="Magnuson J."/>
            <person name="Mondo S."/>
            <person name="Nolan M."/>
            <person name="Ohm R."/>
            <person name="Pangilinan J."/>
            <person name="Park H.-J."/>
            <person name="Ramirez L."/>
            <person name="Alfaro M."/>
            <person name="Sun H."/>
            <person name="Tritt A."/>
            <person name="Yoshinaga Y."/>
            <person name="Zwiers L.-H."/>
            <person name="Turgeon B."/>
            <person name="Goodwin S."/>
            <person name="Spatafora J."/>
            <person name="Crous P."/>
            <person name="Grigoriev I."/>
        </authorList>
    </citation>
    <scope>NUCLEOTIDE SEQUENCE</scope>
    <source>
        <strain evidence="6">CBS 115976</strain>
    </source>
</reference>
<dbReference type="Proteomes" id="UP000799302">
    <property type="component" value="Unassembled WGS sequence"/>
</dbReference>
<gene>
    <name evidence="6" type="ORF">BT63DRAFT_55383</name>
</gene>
<dbReference type="EMBL" id="MU004239">
    <property type="protein sequence ID" value="KAF2666295.1"/>
    <property type="molecule type" value="Genomic_DNA"/>
</dbReference>
<dbReference type="InterPro" id="IPR051704">
    <property type="entry name" value="FAD_aromatic-hydroxylase"/>
</dbReference>